<dbReference type="Pfam" id="PF13614">
    <property type="entry name" value="AAA_31"/>
    <property type="match status" value="1"/>
</dbReference>
<evidence type="ECO:0000256" key="11">
    <source>
        <dbReference type="ARBA" id="ARBA00023136"/>
    </source>
</evidence>
<proteinExistence type="inferred from homology"/>
<dbReference type="Gene3D" id="3.40.50.300">
    <property type="entry name" value="P-loop containing nucleotide triphosphate hydrolases"/>
    <property type="match status" value="1"/>
</dbReference>
<keyword evidence="22" id="KW-1185">Reference proteome</keyword>
<dbReference type="Pfam" id="PF02706">
    <property type="entry name" value="Wzz"/>
    <property type="match status" value="1"/>
</dbReference>
<dbReference type="Proteomes" id="UP000243750">
    <property type="component" value="Unassembled WGS sequence"/>
</dbReference>
<dbReference type="GO" id="GO:0005524">
    <property type="term" value="F:ATP binding"/>
    <property type="evidence" value="ECO:0007669"/>
    <property type="project" value="UniProtKB-KW"/>
</dbReference>
<evidence type="ECO:0000313" key="22">
    <source>
        <dbReference type="Proteomes" id="UP000344571"/>
    </source>
</evidence>
<keyword evidence="4" id="KW-0997">Cell inner membrane</keyword>
<dbReference type="InterPro" id="IPR050445">
    <property type="entry name" value="Bact_polysacc_biosynth/exp"/>
</dbReference>
<dbReference type="Pfam" id="PF13807">
    <property type="entry name" value="GNVR"/>
    <property type="match status" value="1"/>
</dbReference>
<dbReference type="InterPro" id="IPR003856">
    <property type="entry name" value="LPS_length_determ_N"/>
</dbReference>
<evidence type="ECO:0000256" key="8">
    <source>
        <dbReference type="ARBA" id="ARBA00022777"/>
    </source>
</evidence>
<evidence type="ECO:0000256" key="7">
    <source>
        <dbReference type="ARBA" id="ARBA00022741"/>
    </source>
</evidence>
<dbReference type="FunFam" id="3.40.50.300:FF:000527">
    <property type="entry name" value="Tyrosine-protein kinase etk"/>
    <property type="match status" value="1"/>
</dbReference>
<dbReference type="InterPro" id="IPR027417">
    <property type="entry name" value="P-loop_NTPase"/>
</dbReference>
<feature type="domain" description="Tyrosine-protein kinase G-rich" evidence="18">
    <location>
        <begin position="387"/>
        <end position="469"/>
    </location>
</feature>
<feature type="domain" description="AAA" evidence="17">
    <location>
        <begin position="557"/>
        <end position="673"/>
    </location>
</feature>
<gene>
    <name evidence="19" type="ORF">CO192_15740</name>
    <name evidence="20" type="ORF">EAO82_15755</name>
</gene>
<evidence type="ECO:0000256" key="6">
    <source>
        <dbReference type="ARBA" id="ARBA00022692"/>
    </source>
</evidence>
<feature type="domain" description="Polysaccharide chain length determinant N-terminal" evidence="16">
    <location>
        <begin position="14"/>
        <end position="108"/>
    </location>
</feature>
<evidence type="ECO:0000313" key="19">
    <source>
        <dbReference type="EMBL" id="PCC98420.1"/>
    </source>
</evidence>
<evidence type="ECO:0000256" key="2">
    <source>
        <dbReference type="ARBA" id="ARBA00008883"/>
    </source>
</evidence>
<evidence type="ECO:0000256" key="15">
    <source>
        <dbReference type="SAM" id="Phobius"/>
    </source>
</evidence>
<evidence type="ECO:0000256" key="14">
    <source>
        <dbReference type="SAM" id="Coils"/>
    </source>
</evidence>
<evidence type="ECO:0000256" key="4">
    <source>
        <dbReference type="ARBA" id="ARBA00022519"/>
    </source>
</evidence>
<dbReference type="NCBIfam" id="TIGR01007">
    <property type="entry name" value="eps_fam"/>
    <property type="match status" value="1"/>
</dbReference>
<dbReference type="GO" id="GO:0042802">
    <property type="term" value="F:identical protein binding"/>
    <property type="evidence" value="ECO:0007669"/>
    <property type="project" value="UniProtKB-ARBA"/>
</dbReference>
<feature type="transmembrane region" description="Helical" evidence="15">
    <location>
        <begin position="30"/>
        <end position="49"/>
    </location>
</feature>
<dbReference type="InterPro" id="IPR032807">
    <property type="entry name" value="GNVR"/>
</dbReference>
<dbReference type="SUPFAM" id="SSF52540">
    <property type="entry name" value="P-loop containing nucleoside triphosphate hydrolases"/>
    <property type="match status" value="1"/>
</dbReference>
<evidence type="ECO:0000256" key="3">
    <source>
        <dbReference type="ARBA" id="ARBA00022475"/>
    </source>
</evidence>
<evidence type="ECO:0000256" key="9">
    <source>
        <dbReference type="ARBA" id="ARBA00022840"/>
    </source>
</evidence>
<keyword evidence="5 19" id="KW-0808">Transferase</keyword>
<keyword evidence="10 15" id="KW-1133">Transmembrane helix</keyword>
<evidence type="ECO:0000256" key="5">
    <source>
        <dbReference type="ARBA" id="ARBA00022679"/>
    </source>
</evidence>
<evidence type="ECO:0000256" key="10">
    <source>
        <dbReference type="ARBA" id="ARBA00022989"/>
    </source>
</evidence>
<feature type="coiled-coil region" evidence="14">
    <location>
        <begin position="275"/>
        <end position="381"/>
    </location>
</feature>
<comment type="subcellular location">
    <subcellularLocation>
        <location evidence="1">Cell inner membrane</location>
        <topology evidence="1">Multi-pass membrane protein</topology>
    </subcellularLocation>
</comment>
<dbReference type="InterPro" id="IPR025669">
    <property type="entry name" value="AAA_dom"/>
</dbReference>
<dbReference type="Pfam" id="PF23607">
    <property type="entry name" value="WZC_N"/>
    <property type="match status" value="1"/>
</dbReference>
<dbReference type="GO" id="GO:0005886">
    <property type="term" value="C:plasma membrane"/>
    <property type="evidence" value="ECO:0007669"/>
    <property type="project" value="UniProtKB-SubCell"/>
</dbReference>
<protein>
    <submittedName>
        <fullName evidence="20">Polysaccharide biosynthesis tyrosine autokinase</fullName>
    </submittedName>
    <submittedName>
        <fullName evidence="19">Tyrosine-protein kinase</fullName>
        <ecNumber evidence="19 20">2.7.10.2</ecNumber>
    </submittedName>
</protein>
<keyword evidence="9" id="KW-0067">ATP-binding</keyword>
<evidence type="ECO:0000313" key="21">
    <source>
        <dbReference type="Proteomes" id="UP000243750"/>
    </source>
</evidence>
<keyword evidence="7" id="KW-0547">Nucleotide-binding</keyword>
<keyword evidence="6 15" id="KW-0812">Transmembrane</keyword>
<evidence type="ECO:0000256" key="13">
    <source>
        <dbReference type="ARBA" id="ARBA00053015"/>
    </source>
</evidence>
<comment type="similarity">
    <text evidence="2">Belongs to the etk/wzc family.</text>
</comment>
<dbReference type="CDD" id="cd05387">
    <property type="entry name" value="BY-kinase"/>
    <property type="match status" value="1"/>
</dbReference>
<dbReference type="EC" id="2.7.10.2" evidence="19 20"/>
<reference evidence="19 21" key="1">
    <citation type="submission" date="2017-09" db="EMBL/GenBank/DDBJ databases">
        <title>Bacterial and phytoplankton interrelationship in Kongsfjorden, an Arctic fjord.</title>
        <authorList>
            <person name="Sinha R."/>
            <person name="Krishnan K."/>
        </authorList>
    </citation>
    <scope>NUCLEOTIDE SEQUENCE [LARGE SCALE GENOMIC DNA]</scope>
    <source>
        <strain evidence="19 21">58</strain>
    </source>
</reference>
<evidence type="ECO:0000256" key="1">
    <source>
        <dbReference type="ARBA" id="ARBA00004429"/>
    </source>
</evidence>
<dbReference type="EMBL" id="NWMT01000202">
    <property type="protein sequence ID" value="PCC98420.1"/>
    <property type="molecule type" value="Genomic_DNA"/>
</dbReference>
<reference evidence="20 22" key="2">
    <citation type="submission" date="2018-10" db="EMBL/GenBank/DDBJ databases">
        <title>Complete genome sequence of Pseudomonas pelagia strain Kongs-67.</title>
        <authorList>
            <person name="Sinha R.K."/>
            <person name="Krishnan K."/>
        </authorList>
    </citation>
    <scope>NUCLEOTIDE SEQUENCE [LARGE SCALE GENOMIC DNA]</scope>
    <source>
        <strain evidence="20 22">Kongs-67</strain>
    </source>
</reference>
<dbReference type="AlphaFoldDB" id="A0AA91U0K1"/>
<feature type="transmembrane region" description="Helical" evidence="15">
    <location>
        <begin position="446"/>
        <end position="466"/>
    </location>
</feature>
<comment type="catalytic activity">
    <reaction evidence="13">
        <text>L-tyrosyl-[protein] + ATP = O-phospho-L-tyrosyl-[protein] + ADP + H(+)</text>
        <dbReference type="Rhea" id="RHEA:10596"/>
        <dbReference type="Rhea" id="RHEA-COMP:10136"/>
        <dbReference type="Rhea" id="RHEA-COMP:20101"/>
        <dbReference type="ChEBI" id="CHEBI:15378"/>
        <dbReference type="ChEBI" id="CHEBI:30616"/>
        <dbReference type="ChEBI" id="CHEBI:46858"/>
        <dbReference type="ChEBI" id="CHEBI:61978"/>
        <dbReference type="ChEBI" id="CHEBI:456216"/>
    </reaction>
</comment>
<dbReference type="InterPro" id="IPR005702">
    <property type="entry name" value="Wzc-like_C"/>
</dbReference>
<evidence type="ECO:0000259" key="16">
    <source>
        <dbReference type="Pfam" id="PF02706"/>
    </source>
</evidence>
<evidence type="ECO:0000256" key="12">
    <source>
        <dbReference type="ARBA" id="ARBA00023137"/>
    </source>
</evidence>
<organism evidence="19 21">
    <name type="scientific">Halopseudomonas pelagia</name>
    <dbReference type="NCBI Taxonomy" id="553151"/>
    <lineage>
        <taxon>Bacteria</taxon>
        <taxon>Pseudomonadati</taxon>
        <taxon>Pseudomonadota</taxon>
        <taxon>Gammaproteobacteria</taxon>
        <taxon>Pseudomonadales</taxon>
        <taxon>Pseudomonadaceae</taxon>
        <taxon>Halopseudomonas</taxon>
    </lineage>
</organism>
<keyword evidence="12" id="KW-0829">Tyrosine-protein kinase</keyword>
<keyword evidence="14" id="KW-0175">Coiled coil</keyword>
<dbReference type="PANTHER" id="PTHR32309">
    <property type="entry name" value="TYROSINE-PROTEIN KINASE"/>
    <property type="match status" value="1"/>
</dbReference>
<dbReference type="RefSeq" id="WP_096347502.1">
    <property type="nucleotide sequence ID" value="NZ_CP033116.1"/>
</dbReference>
<evidence type="ECO:0000259" key="18">
    <source>
        <dbReference type="Pfam" id="PF13807"/>
    </source>
</evidence>
<keyword evidence="3" id="KW-1003">Cell membrane</keyword>
<dbReference type="EMBL" id="CP033116">
    <property type="protein sequence ID" value="QFY57692.1"/>
    <property type="molecule type" value="Genomic_DNA"/>
</dbReference>
<keyword evidence="8 19" id="KW-0418">Kinase</keyword>
<keyword evidence="11 15" id="KW-0472">Membrane</keyword>
<name>A0AA91U0K1_9GAMM</name>
<sequence>MQNTPTSPANATSDEIDLLALLGALIDHKFTIIICTLVFALVGVAYAMLTTPVYVANAVIQIEEKSPGIGNLLGEGGAGDMFSTPSAAVTEIELLKSRSVIGQAVTNLKLNVVAEPNLFPVIGAFFNRRFQSLPEQPVAEPFLSMDSYAWGGEVIDIFQIEVPPAYQNEELTLRAGDNGNFVLYGPEDEMLVEGEVGESINESGFKLQVAELVARPGTEFTVIKSDPLRTTLNYQNEIAANEKGRDSGILSLSLQSPIPEHAVRTLDEVSRLYVRQNVERKSAEAQQSLDFLQDQLPKVRQDLEAAENALNAYQSSAGSVDITIETQGVLDQVVELETSISELLLKRSELERRFTRQHPSYQALVEQLGQLEARRDRLVERVGNLPETQQELLRLARDVKVSTEIYTAMLNTSQELDITRAGTVGNVRIIDEAVVDTRAPVKPKKALIVVLATLLGAMLGVAIALLRHALNRGIENPELIEQLGLPVYASVPFSKDQQVLEKSFKGKFTTQGSHLLAATNPADLAIESLRSLRTSLHFAMLEAKNNVLMISGPSPSVGKSFVSANLAAIVAQTGKKVVLIDGDMRKGYVHELLNKEPEPGLSGLLVSTHTLADVIHKTEVENLHFISRGQIPPNPSELLMHANFETLLQQLSKMYDLVIIDTPPILAVTDAALVGRLAGTSLIVTRFGMNPAREIEQTLLRFRNNGIEIKGAIFNAVEKKASAYGYGNYGYYQYEYKSDAK</sequence>
<dbReference type="GO" id="GO:0004715">
    <property type="term" value="F:non-membrane spanning protein tyrosine kinase activity"/>
    <property type="evidence" value="ECO:0007669"/>
    <property type="project" value="UniProtKB-EC"/>
</dbReference>
<evidence type="ECO:0000313" key="20">
    <source>
        <dbReference type="EMBL" id="QFY57692.1"/>
    </source>
</evidence>
<accession>A0AA91U0K1</accession>
<evidence type="ECO:0000259" key="17">
    <source>
        <dbReference type="Pfam" id="PF13614"/>
    </source>
</evidence>
<dbReference type="Proteomes" id="UP000344571">
    <property type="component" value="Chromosome"/>
</dbReference>
<dbReference type="PANTHER" id="PTHR32309:SF32">
    <property type="entry name" value="TYROSINE-PROTEIN KINASE ETK-RELATED"/>
    <property type="match status" value="1"/>
</dbReference>